<accession>A0ABP7EJS2</accession>
<evidence type="ECO:0000313" key="1">
    <source>
        <dbReference type="EMBL" id="GAA3718159.1"/>
    </source>
</evidence>
<keyword evidence="2" id="KW-1185">Reference proteome</keyword>
<comment type="caution">
    <text evidence="1">The sequence shown here is derived from an EMBL/GenBank/DDBJ whole genome shotgun (WGS) entry which is preliminary data.</text>
</comment>
<sequence>MQGMEIRYGGGPTAVLEIGGVRLLTDPTFDAPGDYPIGNRALTKTAGAAFGADEVGSVDVVLLSHDQHPDNLDRAGREYLGDGAVGALYGLCGVADRCARAGAAQLDVCRGGWWRAAGDRGSGAARARRDRAPCRGGDRVRALG</sequence>
<dbReference type="EMBL" id="BAAAZP010000238">
    <property type="protein sequence ID" value="GAA3718159.1"/>
    <property type="molecule type" value="Genomic_DNA"/>
</dbReference>
<proteinExistence type="predicted"/>
<protein>
    <recommendedName>
        <fullName evidence="3">Beta-lactamase superfamily domain-containing protein</fullName>
    </recommendedName>
</protein>
<reference evidence="2" key="1">
    <citation type="journal article" date="2019" name="Int. J. Syst. Evol. Microbiol.">
        <title>The Global Catalogue of Microorganisms (GCM) 10K type strain sequencing project: providing services to taxonomists for standard genome sequencing and annotation.</title>
        <authorList>
            <consortium name="The Broad Institute Genomics Platform"/>
            <consortium name="The Broad Institute Genome Sequencing Center for Infectious Disease"/>
            <person name="Wu L."/>
            <person name="Ma J."/>
        </authorList>
    </citation>
    <scope>NUCLEOTIDE SEQUENCE [LARGE SCALE GENOMIC DNA]</scope>
    <source>
        <strain evidence="2">JCM 16904</strain>
    </source>
</reference>
<organism evidence="1 2">
    <name type="scientific">Nonomuraea antimicrobica</name>
    <dbReference type="NCBI Taxonomy" id="561173"/>
    <lineage>
        <taxon>Bacteria</taxon>
        <taxon>Bacillati</taxon>
        <taxon>Actinomycetota</taxon>
        <taxon>Actinomycetes</taxon>
        <taxon>Streptosporangiales</taxon>
        <taxon>Streptosporangiaceae</taxon>
        <taxon>Nonomuraea</taxon>
    </lineage>
</organism>
<dbReference type="InterPro" id="IPR036866">
    <property type="entry name" value="RibonucZ/Hydroxyglut_hydro"/>
</dbReference>
<name>A0ABP7EJS2_9ACTN</name>
<gene>
    <name evidence="1" type="ORF">GCM10022224_099850</name>
</gene>
<evidence type="ECO:0000313" key="2">
    <source>
        <dbReference type="Proteomes" id="UP001500902"/>
    </source>
</evidence>
<evidence type="ECO:0008006" key="3">
    <source>
        <dbReference type="Google" id="ProtNLM"/>
    </source>
</evidence>
<dbReference type="Proteomes" id="UP001500902">
    <property type="component" value="Unassembled WGS sequence"/>
</dbReference>
<dbReference type="Gene3D" id="3.60.15.10">
    <property type="entry name" value="Ribonuclease Z/Hydroxyacylglutathione hydrolase-like"/>
    <property type="match status" value="1"/>
</dbReference>